<evidence type="ECO:0000313" key="2">
    <source>
        <dbReference type="Proteomes" id="UP000239759"/>
    </source>
</evidence>
<dbReference type="RefSeq" id="WP_104031341.1">
    <property type="nucleotide sequence ID" value="NZ_PRKQ01000006.1"/>
</dbReference>
<proteinExistence type="predicted"/>
<comment type="caution">
    <text evidence="1">The sequence shown here is derived from an EMBL/GenBank/DDBJ whole genome shotgun (WGS) entry which is preliminary data.</text>
</comment>
<name>A0AAP8QF11_BRELA</name>
<gene>
    <name evidence="1" type="ORF">C4A77_07505</name>
</gene>
<dbReference type="Proteomes" id="UP000239759">
    <property type="component" value="Unassembled WGS sequence"/>
</dbReference>
<sequence>MVAYIILFLQEILPTYSEQEIKDLFVDSLARMAEQKQESVPRVIHEIDGKRIIIQRVLKYNMIGIDVESDKNKPREKLTIE</sequence>
<dbReference type="AlphaFoldDB" id="A0AAP8QF11"/>
<organism evidence="1 2">
    <name type="scientific">Brevibacillus laterosporus</name>
    <name type="common">Bacillus laterosporus</name>
    <dbReference type="NCBI Taxonomy" id="1465"/>
    <lineage>
        <taxon>Bacteria</taxon>
        <taxon>Bacillati</taxon>
        <taxon>Bacillota</taxon>
        <taxon>Bacilli</taxon>
        <taxon>Bacillales</taxon>
        <taxon>Paenibacillaceae</taxon>
        <taxon>Brevibacillus</taxon>
    </lineage>
</organism>
<dbReference type="EMBL" id="PRKQ01000006">
    <property type="protein sequence ID" value="PPB08655.1"/>
    <property type="molecule type" value="Genomic_DNA"/>
</dbReference>
<accession>A0AAP8QF11</accession>
<protein>
    <submittedName>
        <fullName evidence="1">Uncharacterized protein</fullName>
    </submittedName>
</protein>
<reference evidence="1 2" key="1">
    <citation type="submission" date="2018-02" db="EMBL/GenBank/DDBJ databases">
        <title>Comparative analysis of genomes of three Brevibacillus laterosporus strains producers of potent antimicrobials isolated from silage.</title>
        <authorList>
            <person name="Kojic M."/>
            <person name="Miljkovic M."/>
            <person name="Studholme D."/>
            <person name="Filipic B."/>
        </authorList>
    </citation>
    <scope>NUCLEOTIDE SEQUENCE [LARGE SCALE GENOMIC DNA]</scope>
    <source>
        <strain evidence="1 2">BGSP11</strain>
    </source>
</reference>
<evidence type="ECO:0000313" key="1">
    <source>
        <dbReference type="EMBL" id="PPB08655.1"/>
    </source>
</evidence>